<dbReference type="Proteomes" id="UP000818624">
    <property type="component" value="Chromosome 4"/>
</dbReference>
<dbReference type="InterPro" id="IPR019140">
    <property type="entry name" value="MCM_complex-bd"/>
</dbReference>
<evidence type="ECO:0000256" key="2">
    <source>
        <dbReference type="ARBA" id="ARBA00023242"/>
    </source>
</evidence>
<dbReference type="PANTHER" id="PTHR13489">
    <property type="entry name" value="MINI-CHROMOSOME MAINTENANCE COMPLEX-BINDING PROTEIN"/>
    <property type="match status" value="1"/>
</dbReference>
<comment type="subcellular location">
    <subcellularLocation>
        <location evidence="1">Nucleus</location>
    </subcellularLocation>
</comment>
<organism evidence="3 4">
    <name type="scientific">Malassezia furfur</name>
    <name type="common">Pityriasis versicolor infection agent</name>
    <name type="synonym">Pityrosporum furfur</name>
    <dbReference type="NCBI Taxonomy" id="55194"/>
    <lineage>
        <taxon>Eukaryota</taxon>
        <taxon>Fungi</taxon>
        <taxon>Dikarya</taxon>
        <taxon>Basidiomycota</taxon>
        <taxon>Ustilaginomycotina</taxon>
        <taxon>Malasseziomycetes</taxon>
        <taxon>Malasseziales</taxon>
        <taxon>Malasseziaceae</taxon>
        <taxon>Malassezia</taxon>
    </lineage>
</organism>
<name>A0ABY8EUD9_MALFU</name>
<evidence type="ECO:0008006" key="5">
    <source>
        <dbReference type="Google" id="ProtNLM"/>
    </source>
</evidence>
<protein>
    <recommendedName>
        <fullName evidence="5">Mini-chromosome maintenance complex-binding protein</fullName>
    </recommendedName>
</protein>
<dbReference type="EMBL" id="CP046237">
    <property type="protein sequence ID" value="WFD49216.1"/>
    <property type="molecule type" value="Genomic_DNA"/>
</dbReference>
<evidence type="ECO:0000313" key="3">
    <source>
        <dbReference type="EMBL" id="WFD49216.1"/>
    </source>
</evidence>
<sequence>MVPTETDFACAMERPRDVVQEIYAQHPSLPDTVRGVETHFRELFRDPERRMRIPLLDEGNVDNLLELAQSPEGRRNGVLVRWICMIQDTGFGCELFLGTLRANDTSVCGLYGAETRFDTVQETDASPHNMAERLVVCGVSIPGESPWVHQLLAGSEDVTAALARLALYGPNRAKRTASERSPIAEQPSITALVKLADVDRAEQLHTTELIEVIGLLDTSFLPNPELPIEGTAEDTLPQLPCIHALCFDRVQEDAVLLPMLHTASLTAPPAFASLDETRSAVVGYLAQSLGGDVLAAEFVLLALLAKIQVRRPGLAVGSLSLNLSHVESTATHLGLFDAIASLVSAAVMERMTLANLNDTSRSFYVRSTDAGMSAGRLQLPRNTCVVVDEVCLGEGKLQDAGVRNVRALANVLQNHTLTYQFPFSELELDTDLNVVVVSTGKSLLPVDVQVPLQSEHVCLGDTCVPAPAAALTAFRAYVLEARQAQATVPESMSIPIHNYFVERRQSGPRYAYTELDLQRCLNLARIVAVSFGQRELTPAAWAHAVQLDEQRMQRLAP</sequence>
<gene>
    <name evidence="3" type="ORF">GLX27_003896</name>
</gene>
<keyword evidence="2" id="KW-0539">Nucleus</keyword>
<evidence type="ECO:0000256" key="1">
    <source>
        <dbReference type="ARBA" id="ARBA00004123"/>
    </source>
</evidence>
<evidence type="ECO:0000313" key="4">
    <source>
        <dbReference type="Proteomes" id="UP000818624"/>
    </source>
</evidence>
<dbReference type="PANTHER" id="PTHR13489:SF0">
    <property type="entry name" value="MINI-CHROMOSOME MAINTENANCE COMPLEX-BINDING PROTEIN"/>
    <property type="match status" value="1"/>
</dbReference>
<keyword evidence="4" id="KW-1185">Reference proteome</keyword>
<dbReference type="Pfam" id="PF09739">
    <property type="entry name" value="MCM_bind"/>
    <property type="match status" value="1"/>
</dbReference>
<reference evidence="3 4" key="1">
    <citation type="journal article" date="2020" name="Elife">
        <title>Loss of centromere function drives karyotype evolution in closely related Malassezia species.</title>
        <authorList>
            <person name="Sankaranarayanan S.R."/>
            <person name="Ianiri G."/>
            <person name="Coelho M.A."/>
            <person name="Reza M.H."/>
            <person name="Thimmappa B.C."/>
            <person name="Ganguly P."/>
            <person name="Vadnala R.N."/>
            <person name="Sun S."/>
            <person name="Siddharthan R."/>
            <person name="Tellgren-Roth C."/>
            <person name="Dawson T.L."/>
            <person name="Heitman J."/>
            <person name="Sanyal K."/>
        </authorList>
    </citation>
    <scope>NUCLEOTIDE SEQUENCE [LARGE SCALE GENOMIC DNA]</scope>
    <source>
        <strain evidence="3">CBS14141</strain>
    </source>
</reference>
<proteinExistence type="predicted"/>
<accession>A0ABY8EUD9</accession>